<dbReference type="AlphaFoldDB" id="A0A6C0H2L3"/>
<protein>
    <submittedName>
        <fullName evidence="2">Uncharacterized protein</fullName>
    </submittedName>
</protein>
<reference evidence="2" key="1">
    <citation type="journal article" date="2020" name="Nature">
        <title>Giant virus diversity and host interactions through global metagenomics.</title>
        <authorList>
            <person name="Schulz F."/>
            <person name="Roux S."/>
            <person name="Paez-Espino D."/>
            <person name="Jungbluth S."/>
            <person name="Walsh D.A."/>
            <person name="Denef V.J."/>
            <person name="McMahon K.D."/>
            <person name="Konstantinidis K.T."/>
            <person name="Eloe-Fadrosh E.A."/>
            <person name="Kyrpides N.C."/>
            <person name="Woyke T."/>
        </authorList>
    </citation>
    <scope>NUCLEOTIDE SEQUENCE</scope>
    <source>
        <strain evidence="2">GVMAG-M-3300023179-62</strain>
    </source>
</reference>
<evidence type="ECO:0000256" key="1">
    <source>
        <dbReference type="SAM" id="Phobius"/>
    </source>
</evidence>
<accession>A0A6C0H2L3</accession>
<sequence length="71" mass="8667">MNNNCLYHQLRRVQKKRDKLIDDLKAEKLERELDHFFHKENTSYLKKIIIFQYVGMTVFAISFIPKLLGYY</sequence>
<evidence type="ECO:0000313" key="2">
    <source>
        <dbReference type="EMBL" id="QHT74778.1"/>
    </source>
</evidence>
<keyword evidence="1" id="KW-0472">Membrane</keyword>
<keyword evidence="1" id="KW-0812">Transmembrane</keyword>
<proteinExistence type="predicted"/>
<name>A0A6C0H2L3_9ZZZZ</name>
<keyword evidence="1" id="KW-1133">Transmembrane helix</keyword>
<dbReference type="EMBL" id="MN739858">
    <property type="protein sequence ID" value="QHT74778.1"/>
    <property type="molecule type" value="Genomic_DNA"/>
</dbReference>
<feature type="transmembrane region" description="Helical" evidence="1">
    <location>
        <begin position="48"/>
        <end position="68"/>
    </location>
</feature>
<organism evidence="2">
    <name type="scientific">viral metagenome</name>
    <dbReference type="NCBI Taxonomy" id="1070528"/>
    <lineage>
        <taxon>unclassified sequences</taxon>
        <taxon>metagenomes</taxon>
        <taxon>organismal metagenomes</taxon>
    </lineage>
</organism>